<comment type="caution">
    <text evidence="1">The sequence shown here is derived from an EMBL/GenBank/DDBJ whole genome shotgun (WGS) entry which is preliminary data.</text>
</comment>
<protein>
    <submittedName>
        <fullName evidence="1">Uncharacterized protein</fullName>
    </submittedName>
</protein>
<proteinExistence type="predicted"/>
<dbReference type="RefSeq" id="WP_188959739.1">
    <property type="nucleotide sequence ID" value="NZ_BAABJU010000048.1"/>
</dbReference>
<dbReference type="EMBL" id="BMMI01000015">
    <property type="protein sequence ID" value="GGL85113.1"/>
    <property type="molecule type" value="Genomic_DNA"/>
</dbReference>
<sequence>MTPEPPWGDYSKGRLTDGWAYPLGRSQIEAALREAGAVLDHLTLGLPDLPLRPGVQKVFDVMWLGDARAGYNLGRTGPTDRAIMRWTAVPSAQRAAIAQQLSGGVLAEGCRWAAEAPTKGNVWTSSEHRFLVTHSDGVVRVTQT</sequence>
<evidence type="ECO:0000313" key="2">
    <source>
        <dbReference type="Proteomes" id="UP000648663"/>
    </source>
</evidence>
<reference evidence="2" key="1">
    <citation type="journal article" date="2019" name="Int. J. Syst. Evol. Microbiol.">
        <title>The Global Catalogue of Microorganisms (GCM) 10K type strain sequencing project: providing services to taxonomists for standard genome sequencing and annotation.</title>
        <authorList>
            <consortium name="The Broad Institute Genomics Platform"/>
            <consortium name="The Broad Institute Genome Sequencing Center for Infectious Disease"/>
            <person name="Wu L."/>
            <person name="Ma J."/>
        </authorList>
    </citation>
    <scope>NUCLEOTIDE SEQUENCE [LARGE SCALE GENOMIC DNA]</scope>
    <source>
        <strain evidence="2">CGMCC 4.5581</strain>
    </source>
</reference>
<dbReference type="Proteomes" id="UP000648663">
    <property type="component" value="Unassembled WGS sequence"/>
</dbReference>
<evidence type="ECO:0000313" key="1">
    <source>
        <dbReference type="EMBL" id="GGL85113.1"/>
    </source>
</evidence>
<accession>A0ABQ2GCB7</accession>
<keyword evidence="2" id="KW-1185">Reference proteome</keyword>
<organism evidence="1 2">
    <name type="scientific">Modestobacter marinus</name>
    <dbReference type="NCBI Taxonomy" id="477641"/>
    <lineage>
        <taxon>Bacteria</taxon>
        <taxon>Bacillati</taxon>
        <taxon>Actinomycetota</taxon>
        <taxon>Actinomycetes</taxon>
        <taxon>Geodermatophilales</taxon>
        <taxon>Geodermatophilaceae</taxon>
        <taxon>Modestobacter</taxon>
    </lineage>
</organism>
<gene>
    <name evidence="1" type="ORF">GCM10011589_46930</name>
</gene>
<name>A0ABQ2GCB7_9ACTN</name>